<dbReference type="InterPro" id="IPR050179">
    <property type="entry name" value="Trans_hexapeptide_repeat"/>
</dbReference>
<dbReference type="STRING" id="990285.RGCCGE502_17205"/>
<gene>
    <name evidence="5" type="ORF">RGCCGE502_17205</name>
</gene>
<dbReference type="Gene3D" id="2.160.10.10">
    <property type="entry name" value="Hexapeptide repeat proteins"/>
    <property type="match status" value="1"/>
</dbReference>
<proteinExistence type="inferred from homology"/>
<feature type="binding site" evidence="3">
    <location>
        <position position="153"/>
    </location>
    <ligand>
        <name>acetyl-CoA</name>
        <dbReference type="ChEBI" id="CHEBI:57288"/>
    </ligand>
</feature>
<reference evidence="5 6" key="1">
    <citation type="journal article" date="2012" name="J. Bacteriol.">
        <title>Genome sequence of Rhizobium grahamii CCGE502, a broad-host-range symbiont with low nodulation competitiveness in Phaseolus vulgaris.</title>
        <authorList>
            <person name="Althabegoiti M.J."/>
            <person name="Lozano L."/>
            <person name="Torres-Tejerizo G."/>
            <person name="Ormeno-Orrillo E."/>
            <person name="Rogel M.A."/>
            <person name="Gonzalez V."/>
            <person name="Martinez-Romero E."/>
        </authorList>
    </citation>
    <scope>NUCLEOTIDE SEQUENCE [LARGE SCALE GENOMIC DNA]</scope>
    <source>
        <strain evidence="5 6">CCGE 502</strain>
    </source>
</reference>
<evidence type="ECO:0000259" key="4">
    <source>
        <dbReference type="Pfam" id="PF17836"/>
    </source>
</evidence>
<protein>
    <submittedName>
        <fullName evidence="5">Acetyltransferase</fullName>
    </submittedName>
</protein>
<keyword evidence="6" id="KW-1185">Reference proteome</keyword>
<organism evidence="5 6">
    <name type="scientific">Rhizobium grahamii CCGE 502</name>
    <dbReference type="NCBI Taxonomy" id="990285"/>
    <lineage>
        <taxon>Bacteria</taxon>
        <taxon>Pseudomonadati</taxon>
        <taxon>Pseudomonadota</taxon>
        <taxon>Alphaproteobacteria</taxon>
        <taxon>Hyphomicrobiales</taxon>
        <taxon>Rhizobiaceae</taxon>
        <taxon>Rhizobium/Agrobacterium group</taxon>
        <taxon>Rhizobium</taxon>
    </lineage>
</organism>
<evidence type="ECO:0000256" key="3">
    <source>
        <dbReference type="PIRSR" id="PIRSR620019-2"/>
    </source>
</evidence>
<evidence type="ECO:0000256" key="2">
    <source>
        <dbReference type="PIRSR" id="PIRSR620019-1"/>
    </source>
</evidence>
<dbReference type="InterPro" id="IPR041561">
    <property type="entry name" value="PglD_N"/>
</dbReference>
<dbReference type="GO" id="GO:0016740">
    <property type="term" value="F:transferase activity"/>
    <property type="evidence" value="ECO:0007669"/>
    <property type="project" value="UniProtKB-KW"/>
</dbReference>
<dbReference type="AlphaFoldDB" id="S3HDS3"/>
<dbReference type="Pfam" id="PF17836">
    <property type="entry name" value="PglD_N"/>
    <property type="match status" value="1"/>
</dbReference>
<feature type="active site" description="Proton acceptor" evidence="2">
    <location>
        <position position="144"/>
    </location>
</feature>
<dbReference type="SUPFAM" id="SSF51161">
    <property type="entry name" value="Trimeric LpxA-like enzymes"/>
    <property type="match status" value="1"/>
</dbReference>
<keyword evidence="5" id="KW-0808">Transferase</keyword>
<dbReference type="Proteomes" id="UP000014411">
    <property type="component" value="Unassembled WGS sequence"/>
</dbReference>
<evidence type="ECO:0000313" key="5">
    <source>
        <dbReference type="EMBL" id="EPE96997.1"/>
    </source>
</evidence>
<sequence>MVPFPVIDTSTSSNLTGHLFILGFGGHARSAADVAVSAGWSNITFVDRNVIDGEHFSAYHAIRELPEVQRPDWQVFPAAGDNSRRRAQIEATTAKLATLVSSSARFGLEAIVGEATFVGHGAHVGPGAIVGRGVILNTQSIVEHEVRIGDYAHVSVNAVVAGRARIGRNVFVGAGAVVIDSISVCDDVVIGAGAVVSSSIDEAGVYVGVPARRMK</sequence>
<dbReference type="PANTHER" id="PTHR43300">
    <property type="entry name" value="ACETYLTRANSFERASE"/>
    <property type="match status" value="1"/>
</dbReference>
<dbReference type="InterPro" id="IPR011004">
    <property type="entry name" value="Trimer_LpxA-like_sf"/>
</dbReference>
<dbReference type="RefSeq" id="WP_016555430.1">
    <property type="nucleotide sequence ID" value="NZ_AEYE02000018.1"/>
</dbReference>
<accession>S3HDS3</accession>
<comment type="similarity">
    <text evidence="1">Belongs to the transferase hexapeptide repeat family.</text>
</comment>
<dbReference type="HOGENOM" id="CLU_081811_2_0_5"/>
<dbReference type="Gene3D" id="3.40.50.20">
    <property type="match status" value="1"/>
</dbReference>
<feature type="binding site" evidence="3">
    <location>
        <position position="80"/>
    </location>
    <ligand>
        <name>substrate</name>
    </ligand>
</feature>
<dbReference type="PANTHER" id="PTHR43300:SF7">
    <property type="entry name" value="UDP-N-ACETYLBACILLOSAMINE N-ACETYLTRANSFERASE"/>
    <property type="match status" value="1"/>
</dbReference>
<dbReference type="NCBIfam" id="TIGR03570">
    <property type="entry name" value="NeuD_NnaD"/>
    <property type="match status" value="1"/>
</dbReference>
<dbReference type="eggNOG" id="COG0110">
    <property type="taxonomic scope" value="Bacteria"/>
</dbReference>
<dbReference type="InterPro" id="IPR020019">
    <property type="entry name" value="AcTrfase_PglD-like"/>
</dbReference>
<evidence type="ECO:0000313" key="6">
    <source>
        <dbReference type="Proteomes" id="UP000014411"/>
    </source>
</evidence>
<dbReference type="CDD" id="cd03360">
    <property type="entry name" value="LbH_AT_putative"/>
    <property type="match status" value="1"/>
</dbReference>
<feature type="site" description="Increases basicity of active site His" evidence="2">
    <location>
        <position position="145"/>
    </location>
</feature>
<name>S3HDS3_9HYPH</name>
<dbReference type="EMBL" id="AEYE02000018">
    <property type="protein sequence ID" value="EPE96997.1"/>
    <property type="molecule type" value="Genomic_DNA"/>
</dbReference>
<comment type="caution">
    <text evidence="5">The sequence shown here is derived from an EMBL/GenBank/DDBJ whole genome shotgun (WGS) entry which is preliminary data.</text>
</comment>
<dbReference type="InterPro" id="IPR001451">
    <property type="entry name" value="Hexapep"/>
</dbReference>
<evidence type="ECO:0000256" key="1">
    <source>
        <dbReference type="ARBA" id="ARBA00007274"/>
    </source>
</evidence>
<feature type="domain" description="PglD N-terminal" evidence="4">
    <location>
        <begin position="19"/>
        <end position="89"/>
    </location>
</feature>
<dbReference type="Pfam" id="PF14602">
    <property type="entry name" value="Hexapep_2"/>
    <property type="match status" value="1"/>
</dbReference>